<name>A0ABD3RED2_9STRA</name>
<comment type="caution">
    <text evidence="3">The sequence shown here is derived from an EMBL/GenBank/DDBJ whole genome shotgun (WGS) entry which is preliminary data.</text>
</comment>
<dbReference type="Pfam" id="PF10601">
    <property type="entry name" value="zf-LITAF-like"/>
    <property type="match status" value="1"/>
</dbReference>
<proteinExistence type="predicted"/>
<dbReference type="InterPro" id="IPR006629">
    <property type="entry name" value="LITAF"/>
</dbReference>
<feature type="transmembrane region" description="Helical" evidence="1">
    <location>
        <begin position="108"/>
        <end position="129"/>
    </location>
</feature>
<dbReference type="AlphaFoldDB" id="A0ABD3RED2"/>
<keyword evidence="1" id="KW-0472">Membrane</keyword>
<feature type="domain" description="LITAF" evidence="2">
    <location>
        <begin position="87"/>
        <end position="135"/>
    </location>
</feature>
<keyword evidence="1" id="KW-0812">Transmembrane</keyword>
<keyword evidence="4" id="KW-1185">Reference proteome</keyword>
<evidence type="ECO:0000313" key="4">
    <source>
        <dbReference type="Proteomes" id="UP001530377"/>
    </source>
</evidence>
<evidence type="ECO:0000256" key="1">
    <source>
        <dbReference type="SAM" id="Phobius"/>
    </source>
</evidence>
<dbReference type="Proteomes" id="UP001530377">
    <property type="component" value="Unassembled WGS sequence"/>
</dbReference>
<accession>A0ABD3RED2</accession>
<sequence length="165" mass="17224">MDPAPSAPPYDDVIPAVTATPVDASTSPLAKVVTTTIYNDGRQVTVANFQQPGSSTATAAGTAPGTTPAVAASNCVPGVLRRDLGDRPAMITCGHCNHTCKTRTISTFGACTFISSIVLIFCFLPLFWIPFICPSNIIVVIAEDSSANRMPNAAAKIHPSQVEFS</sequence>
<evidence type="ECO:0000313" key="3">
    <source>
        <dbReference type="EMBL" id="KAL3811392.1"/>
    </source>
</evidence>
<reference evidence="3 4" key="1">
    <citation type="submission" date="2024-10" db="EMBL/GenBank/DDBJ databases">
        <title>Updated reference genomes for cyclostephanoid diatoms.</title>
        <authorList>
            <person name="Roberts W.R."/>
            <person name="Alverson A.J."/>
        </authorList>
    </citation>
    <scope>NUCLEOTIDE SEQUENCE [LARGE SCALE GENOMIC DNA]</scope>
    <source>
        <strain evidence="3 4">AJA228-03</strain>
    </source>
</reference>
<protein>
    <recommendedName>
        <fullName evidence="2">LITAF domain-containing protein</fullName>
    </recommendedName>
</protein>
<evidence type="ECO:0000259" key="2">
    <source>
        <dbReference type="Pfam" id="PF10601"/>
    </source>
</evidence>
<gene>
    <name evidence="3" type="ORF">ACHAXA_000471</name>
</gene>
<dbReference type="EMBL" id="JALLPB020000264">
    <property type="protein sequence ID" value="KAL3811392.1"/>
    <property type="molecule type" value="Genomic_DNA"/>
</dbReference>
<organism evidence="3 4">
    <name type="scientific">Cyclostephanos tholiformis</name>
    <dbReference type="NCBI Taxonomy" id="382380"/>
    <lineage>
        <taxon>Eukaryota</taxon>
        <taxon>Sar</taxon>
        <taxon>Stramenopiles</taxon>
        <taxon>Ochrophyta</taxon>
        <taxon>Bacillariophyta</taxon>
        <taxon>Coscinodiscophyceae</taxon>
        <taxon>Thalassiosirophycidae</taxon>
        <taxon>Stephanodiscales</taxon>
        <taxon>Stephanodiscaceae</taxon>
        <taxon>Cyclostephanos</taxon>
    </lineage>
</organism>
<keyword evidence="1" id="KW-1133">Transmembrane helix</keyword>